<evidence type="ECO:0000256" key="2">
    <source>
        <dbReference type="ARBA" id="ARBA00010280"/>
    </source>
</evidence>
<comment type="pathway">
    <text evidence="1">Purine metabolism; IMP biosynthesis via de novo pathway; 5-amino-1-(5-phospho-D-ribosyl)imidazole from N(2)-formyl-N(1)-(5-phospho-D-ribosyl)glycinamide: step 2/2.</text>
</comment>
<dbReference type="Gene3D" id="3.30.1330.10">
    <property type="entry name" value="PurM-like, N-terminal domain"/>
    <property type="match status" value="1"/>
</dbReference>
<dbReference type="GO" id="GO:0046084">
    <property type="term" value="P:adenine biosynthetic process"/>
    <property type="evidence" value="ECO:0007669"/>
    <property type="project" value="TreeGrafter"/>
</dbReference>
<evidence type="ECO:0000256" key="6">
    <source>
        <dbReference type="ARBA" id="ARBA00022840"/>
    </source>
</evidence>
<evidence type="ECO:0000256" key="1">
    <source>
        <dbReference type="ARBA" id="ARBA00004686"/>
    </source>
</evidence>
<dbReference type="InterPro" id="IPR036921">
    <property type="entry name" value="PurM-like_N_sf"/>
</dbReference>
<keyword evidence="5" id="KW-0547">Nucleotide-binding</keyword>
<dbReference type="FunFam" id="3.90.650.10:FF:000001">
    <property type="entry name" value="Phosphoribosylformylglycinamidine cyclo-ligase"/>
    <property type="match status" value="1"/>
</dbReference>
<dbReference type="NCBIfam" id="TIGR00878">
    <property type="entry name" value="purM"/>
    <property type="match status" value="1"/>
</dbReference>
<evidence type="ECO:0000256" key="5">
    <source>
        <dbReference type="ARBA" id="ARBA00022741"/>
    </source>
</evidence>
<dbReference type="Pfam" id="PF02769">
    <property type="entry name" value="AIRS_C"/>
    <property type="match status" value="1"/>
</dbReference>
<dbReference type="GO" id="GO:0005829">
    <property type="term" value="C:cytosol"/>
    <property type="evidence" value="ECO:0007669"/>
    <property type="project" value="TreeGrafter"/>
</dbReference>
<dbReference type="InterPro" id="IPR016188">
    <property type="entry name" value="PurM-like_N"/>
</dbReference>
<evidence type="ECO:0000256" key="7">
    <source>
        <dbReference type="ARBA" id="ARBA00031908"/>
    </source>
</evidence>
<reference evidence="12" key="1">
    <citation type="submission" date="2018-05" db="EMBL/GenBank/DDBJ databases">
        <authorList>
            <person name="Lanie J.A."/>
            <person name="Ng W.-L."/>
            <person name="Kazmierczak K.M."/>
            <person name="Andrzejewski T.M."/>
            <person name="Davidsen T.M."/>
            <person name="Wayne K.J."/>
            <person name="Tettelin H."/>
            <person name="Glass J.I."/>
            <person name="Rusch D."/>
            <person name="Podicherti R."/>
            <person name="Tsui H.-C.T."/>
            <person name="Winkler M.E."/>
        </authorList>
    </citation>
    <scope>NUCLEOTIDE SEQUENCE</scope>
</reference>
<dbReference type="HAMAP" id="MF_00741">
    <property type="entry name" value="AIRS"/>
    <property type="match status" value="1"/>
</dbReference>
<dbReference type="UniPathway" id="UPA00074">
    <property type="reaction ID" value="UER00129"/>
</dbReference>
<dbReference type="SUPFAM" id="SSF55326">
    <property type="entry name" value="PurM N-terminal domain-like"/>
    <property type="match status" value="1"/>
</dbReference>
<accession>A0A381XRT7</accession>
<evidence type="ECO:0000256" key="9">
    <source>
        <dbReference type="ARBA" id="ARBA00049057"/>
    </source>
</evidence>
<dbReference type="GO" id="GO:0004637">
    <property type="term" value="F:phosphoribosylamine-glycine ligase activity"/>
    <property type="evidence" value="ECO:0007669"/>
    <property type="project" value="TreeGrafter"/>
</dbReference>
<feature type="domain" description="PurM-like N-terminal" evidence="10">
    <location>
        <begin position="61"/>
        <end position="166"/>
    </location>
</feature>
<feature type="domain" description="PurM-like C-terminal" evidence="11">
    <location>
        <begin position="179"/>
        <end position="340"/>
    </location>
</feature>
<evidence type="ECO:0000259" key="10">
    <source>
        <dbReference type="Pfam" id="PF00586"/>
    </source>
</evidence>
<comment type="similarity">
    <text evidence="2">Belongs to the AIR synthase family.</text>
</comment>
<dbReference type="AlphaFoldDB" id="A0A381XRT7"/>
<sequence length="345" mass="37772">MTTKKTKLTYSDSGVDIDEANQLIDNIKPIVRQTLNKNVLSNIGGFGALYELDINHYKKPVLVSGTDGVGTKIMLARELSCFDQIGIDLVAMCVNDVITLGAKPLFFLDYFATSKLKVSEATNIIKGIAEGCLQSDIALIGGETAEMPGVYQSGDFDLAGFCVGVVDYEKIIDGQHIKPTDSIIGIESSGPHSNGYSLIRKIIEVNSINLQDKLDDRTLGEAIIQPTTIYAKAINHLQETYDIHGMAHITGGGFKENVVRILPDNINAEIDLNAWQQPEVFNWIQTVGNVDHEEMLRTFNCGIGYVLVVNNSDSKRVINKLAETGHNAFLIGEITTGKKEVRLNL</sequence>
<evidence type="ECO:0000256" key="4">
    <source>
        <dbReference type="ARBA" id="ARBA00022598"/>
    </source>
</evidence>
<protein>
    <recommendedName>
        <fullName evidence="3">phosphoribosylformylglycinamidine cyclo-ligase</fullName>
        <ecNumber evidence="3">6.3.3.1</ecNumber>
    </recommendedName>
    <alternativeName>
        <fullName evidence="8">AIR synthase</fullName>
    </alternativeName>
    <alternativeName>
        <fullName evidence="7">Phosphoribosyl-aminoimidazole synthetase</fullName>
    </alternativeName>
</protein>
<dbReference type="PANTHER" id="PTHR10520">
    <property type="entry name" value="TRIFUNCTIONAL PURINE BIOSYNTHETIC PROTEIN ADENOSINE-3-RELATED"/>
    <property type="match status" value="1"/>
</dbReference>
<evidence type="ECO:0000256" key="8">
    <source>
        <dbReference type="ARBA" id="ARBA00032931"/>
    </source>
</evidence>
<dbReference type="Pfam" id="PF00586">
    <property type="entry name" value="AIRS"/>
    <property type="match status" value="1"/>
</dbReference>
<dbReference type="InterPro" id="IPR010918">
    <property type="entry name" value="PurM-like_C_dom"/>
</dbReference>
<dbReference type="InterPro" id="IPR036676">
    <property type="entry name" value="PurM-like_C_sf"/>
</dbReference>
<gene>
    <name evidence="12" type="ORF">METZ01_LOCUS119807</name>
</gene>
<dbReference type="CDD" id="cd02196">
    <property type="entry name" value="PurM"/>
    <property type="match status" value="1"/>
</dbReference>
<comment type="catalytic activity">
    <reaction evidence="9">
        <text>2-formamido-N(1)-(5-O-phospho-beta-D-ribosyl)acetamidine + ATP = 5-amino-1-(5-phospho-beta-D-ribosyl)imidazole + ADP + phosphate + H(+)</text>
        <dbReference type="Rhea" id="RHEA:23032"/>
        <dbReference type="ChEBI" id="CHEBI:15378"/>
        <dbReference type="ChEBI" id="CHEBI:30616"/>
        <dbReference type="ChEBI" id="CHEBI:43474"/>
        <dbReference type="ChEBI" id="CHEBI:137981"/>
        <dbReference type="ChEBI" id="CHEBI:147287"/>
        <dbReference type="ChEBI" id="CHEBI:456216"/>
        <dbReference type="EC" id="6.3.3.1"/>
    </reaction>
</comment>
<dbReference type="GO" id="GO:0004641">
    <property type="term" value="F:phosphoribosylformylglycinamidine cyclo-ligase activity"/>
    <property type="evidence" value="ECO:0007669"/>
    <property type="project" value="UniProtKB-EC"/>
</dbReference>
<dbReference type="Gene3D" id="3.90.650.10">
    <property type="entry name" value="PurM-like C-terminal domain"/>
    <property type="match status" value="1"/>
</dbReference>
<evidence type="ECO:0000259" key="11">
    <source>
        <dbReference type="Pfam" id="PF02769"/>
    </source>
</evidence>
<dbReference type="EC" id="6.3.3.1" evidence="3"/>
<name>A0A381XRT7_9ZZZZ</name>
<evidence type="ECO:0000313" key="12">
    <source>
        <dbReference type="EMBL" id="SVA66953.1"/>
    </source>
</evidence>
<organism evidence="12">
    <name type="scientific">marine metagenome</name>
    <dbReference type="NCBI Taxonomy" id="408172"/>
    <lineage>
        <taxon>unclassified sequences</taxon>
        <taxon>metagenomes</taxon>
        <taxon>ecological metagenomes</taxon>
    </lineage>
</organism>
<keyword evidence="4" id="KW-0436">Ligase</keyword>
<keyword evidence="6" id="KW-0067">ATP-binding</keyword>
<dbReference type="SUPFAM" id="SSF56042">
    <property type="entry name" value="PurM C-terminal domain-like"/>
    <property type="match status" value="1"/>
</dbReference>
<dbReference type="FunFam" id="3.30.1330.10:FF:000001">
    <property type="entry name" value="Phosphoribosylformylglycinamidine cyclo-ligase"/>
    <property type="match status" value="1"/>
</dbReference>
<proteinExistence type="inferred from homology"/>
<evidence type="ECO:0000256" key="3">
    <source>
        <dbReference type="ARBA" id="ARBA00013047"/>
    </source>
</evidence>
<dbReference type="GO" id="GO:0005524">
    <property type="term" value="F:ATP binding"/>
    <property type="evidence" value="ECO:0007669"/>
    <property type="project" value="UniProtKB-KW"/>
</dbReference>
<dbReference type="InterPro" id="IPR004733">
    <property type="entry name" value="PurM_cligase"/>
</dbReference>
<dbReference type="EMBL" id="UINC01015998">
    <property type="protein sequence ID" value="SVA66953.1"/>
    <property type="molecule type" value="Genomic_DNA"/>
</dbReference>
<dbReference type="PANTHER" id="PTHR10520:SF12">
    <property type="entry name" value="TRIFUNCTIONAL PURINE BIOSYNTHETIC PROTEIN ADENOSINE-3"/>
    <property type="match status" value="1"/>
</dbReference>
<dbReference type="GO" id="GO:0006189">
    <property type="term" value="P:'de novo' IMP biosynthetic process"/>
    <property type="evidence" value="ECO:0007669"/>
    <property type="project" value="UniProtKB-UniPathway"/>
</dbReference>